<dbReference type="EMBL" id="CP003178">
    <property type="protein sequence ID" value="AEW00859.1"/>
    <property type="molecule type" value="Genomic_DNA"/>
</dbReference>
<name>G8TL20_NIAKG</name>
<dbReference type="AlphaFoldDB" id="G8TL20"/>
<evidence type="ECO:0000313" key="2">
    <source>
        <dbReference type="Proteomes" id="UP000005438"/>
    </source>
</evidence>
<reference evidence="1 2" key="1">
    <citation type="submission" date="2011-12" db="EMBL/GenBank/DDBJ databases">
        <title>The complete genome of Niastella koreensis GR20-10.</title>
        <authorList>
            <consortium name="US DOE Joint Genome Institute (JGI-PGF)"/>
            <person name="Lucas S."/>
            <person name="Han J."/>
            <person name="Lapidus A."/>
            <person name="Bruce D."/>
            <person name="Goodwin L."/>
            <person name="Pitluck S."/>
            <person name="Peters L."/>
            <person name="Kyrpides N."/>
            <person name="Mavromatis K."/>
            <person name="Ivanova N."/>
            <person name="Mikhailova N."/>
            <person name="Davenport K."/>
            <person name="Saunders E."/>
            <person name="Detter J.C."/>
            <person name="Tapia R."/>
            <person name="Han C."/>
            <person name="Land M."/>
            <person name="Hauser L."/>
            <person name="Markowitz V."/>
            <person name="Cheng J.-F."/>
            <person name="Hugenholtz P."/>
            <person name="Woyke T."/>
            <person name="Wu D."/>
            <person name="Tindall B."/>
            <person name="Pomrenke H."/>
            <person name="Brambilla E."/>
            <person name="Klenk H.-P."/>
            <person name="Eisen J.A."/>
        </authorList>
    </citation>
    <scope>NUCLEOTIDE SEQUENCE [LARGE SCALE GENOMIC DNA]</scope>
    <source>
        <strain evidence="2">DSM 17620 / KACC 11465 / NBRC 106392 / GR20-10</strain>
    </source>
</reference>
<organism evidence="1 2">
    <name type="scientific">Niastella koreensis (strain DSM 17620 / KACC 11465 / NBRC 106392 / GR20-10)</name>
    <dbReference type="NCBI Taxonomy" id="700598"/>
    <lineage>
        <taxon>Bacteria</taxon>
        <taxon>Pseudomonadati</taxon>
        <taxon>Bacteroidota</taxon>
        <taxon>Chitinophagia</taxon>
        <taxon>Chitinophagales</taxon>
        <taxon>Chitinophagaceae</taxon>
        <taxon>Niastella</taxon>
    </lineage>
</organism>
<sequence>MKWVYVNQPSVYIRKYQLTEGDNTKLVIKYNLDQQSVRISSEENHRLFLSTKQDYGTTGLF</sequence>
<dbReference type="RefSeq" id="WP_014220771.1">
    <property type="nucleotide sequence ID" value="NC_016609.1"/>
</dbReference>
<accession>G8TL20</accession>
<protein>
    <submittedName>
        <fullName evidence="1">Uncharacterized protein</fullName>
    </submittedName>
</protein>
<dbReference type="Proteomes" id="UP000005438">
    <property type="component" value="Chromosome"/>
</dbReference>
<evidence type="ECO:0000313" key="1">
    <source>
        <dbReference type="EMBL" id="AEW00859.1"/>
    </source>
</evidence>
<proteinExistence type="predicted"/>
<dbReference type="HOGENOM" id="CLU_2917943_0_0_10"/>
<dbReference type="KEGG" id="nko:Niako_4601"/>
<gene>
    <name evidence="1" type="ordered locus">Niako_4601</name>
</gene>